<comment type="caution">
    <text evidence="1">The sequence shown here is derived from an EMBL/GenBank/DDBJ whole genome shotgun (WGS) entry which is preliminary data.</text>
</comment>
<evidence type="ECO:0000313" key="1">
    <source>
        <dbReference type="EMBL" id="CAG2064595.1"/>
    </source>
</evidence>
<organism evidence="1 2">
    <name type="scientific">Timema podura</name>
    <name type="common">Walking stick</name>
    <dbReference type="NCBI Taxonomy" id="61482"/>
    <lineage>
        <taxon>Eukaryota</taxon>
        <taxon>Metazoa</taxon>
        <taxon>Ecdysozoa</taxon>
        <taxon>Arthropoda</taxon>
        <taxon>Hexapoda</taxon>
        <taxon>Insecta</taxon>
        <taxon>Pterygota</taxon>
        <taxon>Neoptera</taxon>
        <taxon>Polyneoptera</taxon>
        <taxon>Phasmatodea</taxon>
        <taxon>Timematodea</taxon>
        <taxon>Timematoidea</taxon>
        <taxon>Timematidae</taxon>
        <taxon>Timema</taxon>
    </lineage>
</organism>
<gene>
    <name evidence="1" type="ORF">TPAB3V08_LOCUS11540</name>
</gene>
<dbReference type="Proteomes" id="UP001153148">
    <property type="component" value="Unassembled WGS sequence"/>
</dbReference>
<feature type="non-terminal residue" evidence="1">
    <location>
        <position position="42"/>
    </location>
</feature>
<dbReference type="EMBL" id="CAJPIN010035380">
    <property type="protein sequence ID" value="CAG2064595.1"/>
    <property type="molecule type" value="Genomic_DNA"/>
</dbReference>
<proteinExistence type="predicted"/>
<sequence length="42" mass="5044">MSDFLLKPTDLEVTSAIEVWGSQEKLRSEIDQRDIEWKRHQQ</sequence>
<evidence type="ECO:0000313" key="2">
    <source>
        <dbReference type="Proteomes" id="UP001153148"/>
    </source>
</evidence>
<name>A0ABN7P9W7_TIMPD</name>
<reference evidence="1" key="1">
    <citation type="submission" date="2021-03" db="EMBL/GenBank/DDBJ databases">
        <authorList>
            <person name="Tran Van P."/>
        </authorList>
    </citation>
    <scope>NUCLEOTIDE SEQUENCE</scope>
</reference>
<keyword evidence="2" id="KW-1185">Reference proteome</keyword>
<accession>A0ABN7P9W7</accession>
<protein>
    <submittedName>
        <fullName evidence="1">Uncharacterized protein</fullName>
    </submittedName>
</protein>